<dbReference type="SUPFAM" id="SSF52374">
    <property type="entry name" value="Nucleotidylyl transferase"/>
    <property type="match status" value="1"/>
</dbReference>
<feature type="active site" description="Proton donor" evidence="8">
    <location>
        <position position="39"/>
    </location>
</feature>
<comment type="miscellaneous">
    <text evidence="8">The reaction proceeds by a bi uni uni bi ping pong mechanism.</text>
</comment>
<accession>A0A8J3EC42</accession>
<evidence type="ECO:0000256" key="6">
    <source>
        <dbReference type="ARBA" id="ARBA00022840"/>
    </source>
</evidence>
<dbReference type="PANTHER" id="PTHR21299:SF1">
    <property type="entry name" value="PANTOATE--BETA-ALANINE LIGASE"/>
    <property type="match status" value="1"/>
</dbReference>
<keyword evidence="8" id="KW-0963">Cytoplasm</keyword>
<keyword evidence="3 8" id="KW-0436">Ligase</keyword>
<evidence type="ECO:0000313" key="10">
    <source>
        <dbReference type="Proteomes" id="UP000597507"/>
    </source>
</evidence>
<evidence type="ECO:0000313" key="9">
    <source>
        <dbReference type="EMBL" id="GGG18905.1"/>
    </source>
</evidence>
<dbReference type="HAMAP" id="MF_00158">
    <property type="entry name" value="PanC"/>
    <property type="match status" value="1"/>
</dbReference>
<dbReference type="Pfam" id="PF02569">
    <property type="entry name" value="Pantoate_ligase"/>
    <property type="match status" value="1"/>
</dbReference>
<dbReference type="PANTHER" id="PTHR21299">
    <property type="entry name" value="CYTIDYLATE KINASE/PANTOATE-BETA-ALANINE LIGASE"/>
    <property type="match status" value="1"/>
</dbReference>
<sequence>MRIARDLDSLRREAAALRAAAGGGALALVPTMGALHAGHLALVAAARRAAPVVAVSIFVNPLQFGPHEDLATYPRDEEGDLAKLRGAGCDLVWLPSVEAMYPPGSVTVVEVAGPPAEGFEGAHRPGHFRGVATVCAKLFLQTGAEVALFGEKDWQQLQVVRRMVRDLDLPVRIEPVPTVREADGLALSSRNRFLTAEERARAPLLAASLREAAAALAAGGPAAPVLAEATAALAAAGFAVDYFALVEAESLRPIEALGDRPARLVAAARLGRVRLLDNIGVPPPEGR</sequence>
<feature type="binding site" evidence="8">
    <location>
        <position position="156"/>
    </location>
    <ligand>
        <name>(R)-pantoate</name>
        <dbReference type="ChEBI" id="CHEBI:15980"/>
    </ligand>
</feature>
<dbReference type="NCBIfam" id="TIGR00018">
    <property type="entry name" value="panC"/>
    <property type="match status" value="1"/>
</dbReference>
<comment type="function">
    <text evidence="8">Catalyzes the condensation of pantoate with beta-alanine in an ATP-dependent reaction via a pantoyl-adenylate intermediate.</text>
</comment>
<keyword evidence="4 8" id="KW-0566">Pantothenate biosynthesis</keyword>
<dbReference type="EC" id="6.3.2.1" evidence="8"/>
<protein>
    <recommendedName>
        <fullName evidence="8">Pantothenate synthetase</fullName>
        <shortName evidence="8">PS</shortName>
        <ecNumber evidence="8">6.3.2.1</ecNumber>
    </recommendedName>
    <alternativeName>
        <fullName evidence="8">Pantoate--beta-alanine ligase</fullName>
    </alternativeName>
    <alternativeName>
        <fullName evidence="8">Pantoate-activating enzyme</fullName>
    </alternativeName>
</protein>
<comment type="subcellular location">
    <subcellularLocation>
        <location evidence="8">Cytoplasm</location>
    </subcellularLocation>
</comment>
<evidence type="ECO:0000256" key="2">
    <source>
        <dbReference type="ARBA" id="ARBA00009256"/>
    </source>
</evidence>
<dbReference type="InterPro" id="IPR042176">
    <property type="entry name" value="Pantoate_ligase_C"/>
</dbReference>
<evidence type="ECO:0000256" key="3">
    <source>
        <dbReference type="ARBA" id="ARBA00022598"/>
    </source>
</evidence>
<dbReference type="GO" id="GO:0005829">
    <property type="term" value="C:cytosol"/>
    <property type="evidence" value="ECO:0007669"/>
    <property type="project" value="TreeGrafter"/>
</dbReference>
<evidence type="ECO:0000256" key="1">
    <source>
        <dbReference type="ARBA" id="ARBA00004990"/>
    </source>
</evidence>
<feature type="binding site" evidence="8">
    <location>
        <position position="63"/>
    </location>
    <ligand>
        <name>beta-alanine</name>
        <dbReference type="ChEBI" id="CHEBI:57966"/>
    </ligand>
</feature>
<comment type="pathway">
    <text evidence="1 8">Cofactor biosynthesis; (R)-pantothenate biosynthesis; (R)-pantothenate from (R)-pantoate and beta-alanine: step 1/1.</text>
</comment>
<dbReference type="EMBL" id="BMKS01000001">
    <property type="protein sequence ID" value="GGG18905.1"/>
    <property type="molecule type" value="Genomic_DNA"/>
</dbReference>
<dbReference type="GO" id="GO:0005524">
    <property type="term" value="F:ATP binding"/>
    <property type="evidence" value="ECO:0007669"/>
    <property type="project" value="UniProtKB-KW"/>
</dbReference>
<comment type="similarity">
    <text evidence="2 8">Belongs to the pantothenate synthetase family.</text>
</comment>
<evidence type="ECO:0000256" key="5">
    <source>
        <dbReference type="ARBA" id="ARBA00022741"/>
    </source>
</evidence>
<name>A0A8J3EC42_9PROT</name>
<dbReference type="Proteomes" id="UP000597507">
    <property type="component" value="Unassembled WGS sequence"/>
</dbReference>
<feature type="binding site" evidence="8">
    <location>
        <position position="63"/>
    </location>
    <ligand>
        <name>(R)-pantoate</name>
        <dbReference type="ChEBI" id="CHEBI:15980"/>
    </ligand>
</feature>
<dbReference type="GO" id="GO:0015940">
    <property type="term" value="P:pantothenate biosynthetic process"/>
    <property type="evidence" value="ECO:0007669"/>
    <property type="project" value="UniProtKB-UniRule"/>
</dbReference>
<dbReference type="UniPathway" id="UPA00028">
    <property type="reaction ID" value="UER00005"/>
</dbReference>
<organism evidence="9 10">
    <name type="scientific">Caldovatus sediminis</name>
    <dbReference type="NCBI Taxonomy" id="2041189"/>
    <lineage>
        <taxon>Bacteria</taxon>
        <taxon>Pseudomonadati</taxon>
        <taxon>Pseudomonadota</taxon>
        <taxon>Alphaproteobacteria</taxon>
        <taxon>Acetobacterales</taxon>
        <taxon>Roseomonadaceae</taxon>
        <taxon>Caldovatus</taxon>
    </lineage>
</organism>
<dbReference type="InterPro" id="IPR014729">
    <property type="entry name" value="Rossmann-like_a/b/a_fold"/>
</dbReference>
<feature type="binding site" evidence="8">
    <location>
        <position position="179"/>
    </location>
    <ligand>
        <name>ATP</name>
        <dbReference type="ChEBI" id="CHEBI:30616"/>
    </ligand>
</feature>
<evidence type="ECO:0000256" key="4">
    <source>
        <dbReference type="ARBA" id="ARBA00022655"/>
    </source>
</evidence>
<keyword evidence="6 8" id="KW-0067">ATP-binding</keyword>
<keyword evidence="5 8" id="KW-0547">Nucleotide-binding</keyword>
<comment type="subunit">
    <text evidence="8">Homodimer.</text>
</comment>
<dbReference type="Gene3D" id="3.40.50.620">
    <property type="entry name" value="HUPs"/>
    <property type="match status" value="1"/>
</dbReference>
<evidence type="ECO:0000256" key="8">
    <source>
        <dbReference type="HAMAP-Rule" id="MF_00158"/>
    </source>
</evidence>
<feature type="binding site" evidence="8">
    <location>
        <begin position="150"/>
        <end position="153"/>
    </location>
    <ligand>
        <name>ATP</name>
        <dbReference type="ChEBI" id="CHEBI:30616"/>
    </ligand>
</feature>
<dbReference type="GO" id="GO:0004592">
    <property type="term" value="F:pantoate-beta-alanine ligase activity"/>
    <property type="evidence" value="ECO:0007669"/>
    <property type="project" value="UniProtKB-UniRule"/>
</dbReference>
<reference evidence="9 10" key="1">
    <citation type="journal article" date="2014" name="Int. J. Syst. Evol. Microbiol.">
        <title>Complete genome sequence of Corynebacterium casei LMG S-19264T (=DSM 44701T), isolated from a smear-ripened cheese.</title>
        <authorList>
            <consortium name="US DOE Joint Genome Institute (JGI-PGF)"/>
            <person name="Walter F."/>
            <person name="Albersmeier A."/>
            <person name="Kalinowski J."/>
            <person name="Ruckert C."/>
        </authorList>
    </citation>
    <scope>NUCLEOTIDE SEQUENCE [LARGE SCALE GENOMIC DNA]</scope>
    <source>
        <strain evidence="9 10">CGMCC 1.16330</strain>
    </source>
</reference>
<keyword evidence="10" id="KW-1185">Reference proteome</keyword>
<dbReference type="RefSeq" id="WP_188897877.1">
    <property type="nucleotide sequence ID" value="NZ_BMKS01000001.1"/>
</dbReference>
<dbReference type="AlphaFoldDB" id="A0A8J3EC42"/>
<proteinExistence type="inferred from homology"/>
<comment type="catalytic activity">
    <reaction evidence="7 8">
        <text>(R)-pantoate + beta-alanine + ATP = (R)-pantothenate + AMP + diphosphate + H(+)</text>
        <dbReference type="Rhea" id="RHEA:10912"/>
        <dbReference type="ChEBI" id="CHEBI:15378"/>
        <dbReference type="ChEBI" id="CHEBI:15980"/>
        <dbReference type="ChEBI" id="CHEBI:29032"/>
        <dbReference type="ChEBI" id="CHEBI:30616"/>
        <dbReference type="ChEBI" id="CHEBI:33019"/>
        <dbReference type="ChEBI" id="CHEBI:57966"/>
        <dbReference type="ChEBI" id="CHEBI:456215"/>
        <dbReference type="EC" id="6.3.2.1"/>
    </reaction>
</comment>
<comment type="caution">
    <text evidence="9">The sequence shown here is derived from an EMBL/GenBank/DDBJ whole genome shotgun (WGS) entry which is preliminary data.</text>
</comment>
<dbReference type="InterPro" id="IPR003721">
    <property type="entry name" value="Pantoate_ligase"/>
</dbReference>
<gene>
    <name evidence="8 9" type="primary">panC</name>
    <name evidence="9" type="ORF">GCM10010964_03970</name>
</gene>
<evidence type="ECO:0000256" key="7">
    <source>
        <dbReference type="ARBA" id="ARBA00048258"/>
    </source>
</evidence>
<feature type="binding site" evidence="8">
    <location>
        <begin position="187"/>
        <end position="190"/>
    </location>
    <ligand>
        <name>ATP</name>
        <dbReference type="ChEBI" id="CHEBI:30616"/>
    </ligand>
</feature>
<feature type="binding site" evidence="8">
    <location>
        <begin position="32"/>
        <end position="39"/>
    </location>
    <ligand>
        <name>ATP</name>
        <dbReference type="ChEBI" id="CHEBI:30616"/>
    </ligand>
</feature>
<dbReference type="Gene3D" id="3.30.1300.10">
    <property type="entry name" value="Pantoate-beta-alanine ligase, C-terminal domain"/>
    <property type="match status" value="1"/>
</dbReference>